<evidence type="ECO:0000256" key="3">
    <source>
        <dbReference type="ARBA" id="ARBA00022475"/>
    </source>
</evidence>
<organism evidence="9 10">
    <name type="scientific">Paenibacillus montaniterrae</name>
    <dbReference type="NCBI Taxonomy" id="429341"/>
    <lineage>
        <taxon>Bacteria</taxon>
        <taxon>Bacillati</taxon>
        <taxon>Bacillota</taxon>
        <taxon>Bacilli</taxon>
        <taxon>Bacillales</taxon>
        <taxon>Paenibacillaceae</taxon>
        <taxon>Paenibacillus</taxon>
    </lineage>
</organism>
<evidence type="ECO:0000256" key="2">
    <source>
        <dbReference type="ARBA" id="ARBA00005262"/>
    </source>
</evidence>
<feature type="transmembrane region" description="Helical" evidence="8">
    <location>
        <begin position="20"/>
        <end position="44"/>
    </location>
</feature>
<name>A0A919YUS1_9BACL</name>
<keyword evidence="6 8" id="KW-0472">Membrane</keyword>
<comment type="similarity">
    <text evidence="2">Belongs to the chromate ion transporter (CHR) (TC 2.A.51) family.</text>
</comment>
<dbReference type="InterPro" id="IPR052518">
    <property type="entry name" value="CHR_Transporter"/>
</dbReference>
<accession>A0A919YUS1</accession>
<evidence type="ECO:0000256" key="6">
    <source>
        <dbReference type="ARBA" id="ARBA00023136"/>
    </source>
</evidence>
<sequence>MTKIKRLFSFWEKLEKYTLFQLFVSFLKISPSSFGGGYALIPIIEKEAVQQRKWLSEREIADVFALAQSAPGAIALNSAIFIGYRMKGKLGALAALSGIILPTFLIMIVLSLLFLQVHDHPKVEAAFTAIRTTILALIVYAALKMGKQAIVNYAAMIICIAAVLALYFFSSWLHPIFIIVLGAIAGIAVCSRHSDELQQTKQEEKQQTAAQDDYSDYMI</sequence>
<gene>
    <name evidence="9" type="ORF">J40TS1_32930</name>
</gene>
<evidence type="ECO:0000313" key="9">
    <source>
        <dbReference type="EMBL" id="GIP17651.1"/>
    </source>
</evidence>
<keyword evidence="5 8" id="KW-1133">Transmembrane helix</keyword>
<evidence type="ECO:0000256" key="4">
    <source>
        <dbReference type="ARBA" id="ARBA00022692"/>
    </source>
</evidence>
<dbReference type="GO" id="GO:0005886">
    <property type="term" value="C:plasma membrane"/>
    <property type="evidence" value="ECO:0007669"/>
    <property type="project" value="UniProtKB-SubCell"/>
</dbReference>
<dbReference type="InterPro" id="IPR003370">
    <property type="entry name" value="Chromate_transpt"/>
</dbReference>
<evidence type="ECO:0000256" key="5">
    <source>
        <dbReference type="ARBA" id="ARBA00022989"/>
    </source>
</evidence>
<feature type="transmembrane region" description="Helical" evidence="8">
    <location>
        <begin position="64"/>
        <end position="84"/>
    </location>
</feature>
<keyword evidence="4 8" id="KW-0812">Transmembrane</keyword>
<keyword evidence="10" id="KW-1185">Reference proteome</keyword>
<protein>
    <submittedName>
        <fullName evidence="9">Chromate transporter</fullName>
    </submittedName>
</protein>
<dbReference type="RefSeq" id="WP_246563658.1">
    <property type="nucleotide sequence ID" value="NZ_BOSE01000006.1"/>
</dbReference>
<evidence type="ECO:0000256" key="1">
    <source>
        <dbReference type="ARBA" id="ARBA00004651"/>
    </source>
</evidence>
<comment type="subcellular location">
    <subcellularLocation>
        <location evidence="1">Cell membrane</location>
        <topology evidence="1">Multi-pass membrane protein</topology>
    </subcellularLocation>
</comment>
<evidence type="ECO:0000313" key="10">
    <source>
        <dbReference type="Proteomes" id="UP000683139"/>
    </source>
</evidence>
<dbReference type="Proteomes" id="UP000683139">
    <property type="component" value="Unassembled WGS sequence"/>
</dbReference>
<dbReference type="EMBL" id="BOSE01000006">
    <property type="protein sequence ID" value="GIP17651.1"/>
    <property type="molecule type" value="Genomic_DNA"/>
</dbReference>
<dbReference type="GO" id="GO:0015109">
    <property type="term" value="F:chromate transmembrane transporter activity"/>
    <property type="evidence" value="ECO:0007669"/>
    <property type="project" value="InterPro"/>
</dbReference>
<dbReference type="PANTHER" id="PTHR43663:SF1">
    <property type="entry name" value="CHROMATE TRANSPORTER"/>
    <property type="match status" value="1"/>
</dbReference>
<keyword evidence="3" id="KW-1003">Cell membrane</keyword>
<dbReference type="AlphaFoldDB" id="A0A919YUS1"/>
<feature type="region of interest" description="Disordered" evidence="7">
    <location>
        <begin position="200"/>
        <end position="219"/>
    </location>
</feature>
<feature type="transmembrane region" description="Helical" evidence="8">
    <location>
        <begin position="175"/>
        <end position="191"/>
    </location>
</feature>
<feature type="transmembrane region" description="Helical" evidence="8">
    <location>
        <begin position="150"/>
        <end position="169"/>
    </location>
</feature>
<comment type="caution">
    <text evidence="9">The sequence shown here is derived from an EMBL/GenBank/DDBJ whole genome shotgun (WGS) entry which is preliminary data.</text>
</comment>
<feature type="transmembrane region" description="Helical" evidence="8">
    <location>
        <begin position="125"/>
        <end position="143"/>
    </location>
</feature>
<reference evidence="9" key="1">
    <citation type="submission" date="2021-03" db="EMBL/GenBank/DDBJ databases">
        <title>Antimicrobial resistance genes in bacteria isolated from Japanese honey, and their potential for conferring macrolide and lincosamide resistance in the American foulbrood pathogen Paenibacillus larvae.</title>
        <authorList>
            <person name="Okamoto M."/>
            <person name="Kumagai M."/>
            <person name="Kanamori H."/>
            <person name="Takamatsu D."/>
        </authorList>
    </citation>
    <scope>NUCLEOTIDE SEQUENCE</scope>
    <source>
        <strain evidence="9">J40TS1</strain>
    </source>
</reference>
<dbReference type="PANTHER" id="PTHR43663">
    <property type="entry name" value="CHROMATE TRANSPORT PROTEIN-RELATED"/>
    <property type="match status" value="1"/>
</dbReference>
<feature type="transmembrane region" description="Helical" evidence="8">
    <location>
        <begin position="91"/>
        <end position="113"/>
    </location>
</feature>
<dbReference type="Pfam" id="PF02417">
    <property type="entry name" value="Chromate_transp"/>
    <property type="match status" value="1"/>
</dbReference>
<proteinExistence type="inferred from homology"/>
<evidence type="ECO:0000256" key="7">
    <source>
        <dbReference type="SAM" id="MobiDB-lite"/>
    </source>
</evidence>
<evidence type="ECO:0000256" key="8">
    <source>
        <dbReference type="SAM" id="Phobius"/>
    </source>
</evidence>